<dbReference type="RefSeq" id="WP_133092074.1">
    <property type="nucleotide sequence ID" value="NZ_OANS01000001.1"/>
</dbReference>
<accession>A0A240DY69</accession>
<dbReference type="Proteomes" id="UP000218069">
    <property type="component" value="Unassembled WGS sequence"/>
</dbReference>
<organism evidence="1 2">
    <name type="scientific">Polynucleobacter meluiroseus</name>
    <dbReference type="NCBI Taxonomy" id="1938814"/>
    <lineage>
        <taxon>Bacteria</taxon>
        <taxon>Pseudomonadati</taxon>
        <taxon>Pseudomonadota</taxon>
        <taxon>Betaproteobacteria</taxon>
        <taxon>Burkholderiales</taxon>
        <taxon>Burkholderiaceae</taxon>
        <taxon>Polynucleobacter</taxon>
    </lineage>
</organism>
<sequence length="81" mass="9146">MHDQSVIDEIINLRRGAAECFQKAAWNQLLALDHYREGNFDAAERFAQLSFEDQMKAMELAELADAESSISLELELAEESA</sequence>
<protein>
    <submittedName>
        <fullName evidence="1">Uncharacterized protein</fullName>
    </submittedName>
</protein>
<gene>
    <name evidence="1" type="ORF">SAMN06295945_0225</name>
</gene>
<proteinExistence type="predicted"/>
<reference evidence="2" key="1">
    <citation type="submission" date="2017-08" db="EMBL/GenBank/DDBJ databases">
        <authorList>
            <person name="Varghese N."/>
            <person name="Submissions S."/>
        </authorList>
    </citation>
    <scope>NUCLEOTIDE SEQUENCE [LARGE SCALE GENOMIC DNA]</scope>
    <source>
        <strain evidence="2">AP-Melu-1000-B4</strain>
    </source>
</reference>
<evidence type="ECO:0000313" key="1">
    <source>
        <dbReference type="EMBL" id="SNX27907.1"/>
    </source>
</evidence>
<evidence type="ECO:0000313" key="2">
    <source>
        <dbReference type="Proteomes" id="UP000218069"/>
    </source>
</evidence>
<name>A0A240DY69_9BURK</name>
<dbReference type="EMBL" id="OANS01000001">
    <property type="protein sequence ID" value="SNX27907.1"/>
    <property type="molecule type" value="Genomic_DNA"/>
</dbReference>
<keyword evidence="2" id="KW-1185">Reference proteome</keyword>
<dbReference type="AlphaFoldDB" id="A0A240DY69"/>